<dbReference type="PANTHER" id="PTHR12901:SF10">
    <property type="entry name" value="COENZYME Q-BINDING PROTEIN COQ10, MITOCHONDRIAL"/>
    <property type="match status" value="1"/>
</dbReference>
<keyword evidence="3" id="KW-0830">Ubiquinone</keyword>
<organism evidence="3 4">
    <name type="scientific">Candidatus Phycosocius spiralis</name>
    <dbReference type="NCBI Taxonomy" id="2815099"/>
    <lineage>
        <taxon>Bacteria</taxon>
        <taxon>Pseudomonadati</taxon>
        <taxon>Pseudomonadota</taxon>
        <taxon>Alphaproteobacteria</taxon>
        <taxon>Caulobacterales</taxon>
        <taxon>Caulobacterales incertae sedis</taxon>
        <taxon>Candidatus Phycosocius</taxon>
    </lineage>
</organism>
<protein>
    <submittedName>
        <fullName evidence="3">Ubiquinone-binding protein</fullName>
    </submittedName>
</protein>
<evidence type="ECO:0000256" key="1">
    <source>
        <dbReference type="ARBA" id="ARBA00008918"/>
    </source>
</evidence>
<sequence>MNHFETTELLEFAPDDLLKLVSDVPAYSSFLPWIKASRISQEKQTETGRYFVGEAVIGYKAFRAQFSTHVEVNRVARTIQTNLIQGPFKSLTCMWQFMPSQSGTLVDLTLDFEFSELFLSTLLSANLNTAVSRLMIAFTREAEKRYTVVH</sequence>
<dbReference type="Pfam" id="PF03364">
    <property type="entry name" value="Polyketide_cyc"/>
    <property type="match status" value="1"/>
</dbReference>
<dbReference type="RefSeq" id="WP_284358445.1">
    <property type="nucleotide sequence ID" value="NZ_BPFZ01000001.1"/>
</dbReference>
<evidence type="ECO:0000313" key="4">
    <source>
        <dbReference type="Proteomes" id="UP001161064"/>
    </source>
</evidence>
<proteinExistence type="inferred from homology"/>
<dbReference type="InterPro" id="IPR005031">
    <property type="entry name" value="COQ10_START"/>
</dbReference>
<feature type="domain" description="Coenzyme Q-binding protein COQ10 START" evidence="2">
    <location>
        <begin position="12"/>
        <end position="138"/>
    </location>
</feature>
<gene>
    <name evidence="3" type="ORF">PsB1_0130</name>
</gene>
<dbReference type="InterPro" id="IPR023393">
    <property type="entry name" value="START-like_dom_sf"/>
</dbReference>
<reference evidence="3" key="2">
    <citation type="journal article" date="2023" name="ISME Commun">
        <title>Characterization of a bloom-associated alphaproteobacterial lineage, 'Candidatus Phycosocius': insights into freshwater algal-bacterial interactions.</title>
        <authorList>
            <person name="Tanabe Y."/>
            <person name="Yamaguchi H."/>
            <person name="Yoshida M."/>
            <person name="Kai A."/>
            <person name="Okazaki Y."/>
        </authorList>
    </citation>
    <scope>NUCLEOTIDE SEQUENCE</scope>
    <source>
        <strain evidence="3">BOTRYCO-1</strain>
    </source>
</reference>
<dbReference type="EMBL" id="BPFZ01000001">
    <property type="protein sequence ID" value="GIU65976.1"/>
    <property type="molecule type" value="Genomic_DNA"/>
</dbReference>
<dbReference type="PANTHER" id="PTHR12901">
    <property type="entry name" value="SPERM PROTEIN HOMOLOG"/>
    <property type="match status" value="1"/>
</dbReference>
<dbReference type="CDD" id="cd07813">
    <property type="entry name" value="COQ10p_like"/>
    <property type="match status" value="1"/>
</dbReference>
<dbReference type="Proteomes" id="UP001161064">
    <property type="component" value="Unassembled WGS sequence"/>
</dbReference>
<reference evidence="3" key="1">
    <citation type="submission" date="2021-05" db="EMBL/GenBank/DDBJ databases">
        <authorList>
            <person name="Tanabe Y."/>
        </authorList>
    </citation>
    <scope>NUCLEOTIDE SEQUENCE</scope>
    <source>
        <strain evidence="3">BOTRYCO-1</strain>
    </source>
</reference>
<name>A0ABQ4PSL8_9PROT</name>
<accession>A0ABQ4PSL8</accession>
<evidence type="ECO:0000313" key="3">
    <source>
        <dbReference type="EMBL" id="GIU65976.1"/>
    </source>
</evidence>
<dbReference type="InterPro" id="IPR044996">
    <property type="entry name" value="COQ10-like"/>
</dbReference>
<dbReference type="SUPFAM" id="SSF55961">
    <property type="entry name" value="Bet v1-like"/>
    <property type="match status" value="1"/>
</dbReference>
<comment type="similarity">
    <text evidence="1">Belongs to the ribosome association toxin RatA family.</text>
</comment>
<dbReference type="Gene3D" id="3.30.530.20">
    <property type="match status" value="1"/>
</dbReference>
<keyword evidence="4" id="KW-1185">Reference proteome</keyword>
<evidence type="ECO:0000259" key="2">
    <source>
        <dbReference type="Pfam" id="PF03364"/>
    </source>
</evidence>
<comment type="caution">
    <text evidence="3">The sequence shown here is derived from an EMBL/GenBank/DDBJ whole genome shotgun (WGS) entry which is preliminary data.</text>
</comment>